<accession>A0A8E0R1P2</accession>
<dbReference type="GeneID" id="66996771"/>
<reference evidence="2" key="1">
    <citation type="journal article" date="2015" name="Genome Announc.">
        <title>Draft Genome Sequence of the Pathogenic Filamentous Fungus Aspergillus udagawae Strain IFM 46973T.</title>
        <authorList>
            <person name="Kusuya Y."/>
            <person name="Takahashi-Nakaguchi A."/>
            <person name="Takahashi H."/>
            <person name="Yaguchi T."/>
        </authorList>
    </citation>
    <scope>NUCLEOTIDE SEQUENCE</scope>
    <source>
        <strain evidence="2">IFM 46973</strain>
    </source>
</reference>
<protein>
    <recommendedName>
        <fullName evidence="1">Pierisin-like domain-containing protein</fullName>
    </recommendedName>
</protein>
<dbReference type="SUPFAM" id="SSF56399">
    <property type="entry name" value="ADP-ribosylation"/>
    <property type="match status" value="1"/>
</dbReference>
<proteinExistence type="predicted"/>
<dbReference type="AlphaFoldDB" id="A0A8E0R1P2"/>
<gene>
    <name evidence="2" type="ORF">Aud_009294</name>
</gene>
<dbReference type="Pfam" id="PF22596">
    <property type="entry name" value="Scabin-like"/>
    <property type="match status" value="1"/>
</dbReference>
<organism evidence="2 3">
    <name type="scientific">Aspergillus udagawae</name>
    <dbReference type="NCBI Taxonomy" id="91492"/>
    <lineage>
        <taxon>Eukaryota</taxon>
        <taxon>Fungi</taxon>
        <taxon>Dikarya</taxon>
        <taxon>Ascomycota</taxon>
        <taxon>Pezizomycotina</taxon>
        <taxon>Eurotiomycetes</taxon>
        <taxon>Eurotiomycetidae</taxon>
        <taxon>Eurotiales</taxon>
        <taxon>Aspergillaceae</taxon>
        <taxon>Aspergillus</taxon>
        <taxon>Aspergillus subgen. Fumigati</taxon>
    </lineage>
</organism>
<dbReference type="RefSeq" id="XP_043150087.1">
    <property type="nucleotide sequence ID" value="XM_043294152.1"/>
</dbReference>
<evidence type="ECO:0000259" key="1">
    <source>
        <dbReference type="Pfam" id="PF22596"/>
    </source>
</evidence>
<feature type="domain" description="Pierisin-like" evidence="1">
    <location>
        <begin position="59"/>
        <end position="191"/>
    </location>
</feature>
<comment type="caution">
    <text evidence="2">The sequence shown here is derived from an EMBL/GenBank/DDBJ whole genome shotgun (WGS) entry which is preliminary data.</text>
</comment>
<dbReference type="Gene3D" id="3.90.210.10">
    <property type="entry name" value="Heat-Labile Enterotoxin, subunit A"/>
    <property type="match status" value="1"/>
</dbReference>
<dbReference type="InterPro" id="IPR054695">
    <property type="entry name" value="Pierisin-like_dom"/>
</dbReference>
<dbReference type="Proteomes" id="UP000036893">
    <property type="component" value="Unassembled WGS sequence"/>
</dbReference>
<sequence length="408" mass="46457">MSNTNAGLFLTAVLAWFTRDFERVINRLDTVNNARAIEWRTDTVTDFRGHPVPAAAERLIRWDTRHPDQVFQHGFVPQYTPPEGDALRDQYLNLETYVGQNTPSIFVSTARYYNQDGRNQRWTPRNIANRFEYEIFAYGGIDINLSLGHDHQYSNQREIAFPGGIRPEFIRTAREYDGDGRIIRIWVNGGFDPSANGAGHSPDLRQFPDPVCGSRIPVVYWTGPNSNRHDELRRDTMSAVEPMREDGGLQTDDLFNEQCPAILQPNEHIDSVRLDVQLSDDLSSGTDDDIFAKIGTGEKLITLFKAPSRGESKNIEVNLQEIYGKSRIRITDLKSLTIFQAPVPHPIASDDFKIKGFTLYIHTVQSGRSLVNSQYSSLEKWLGTKKSELTPVWSGKLDIREWVDNRNV</sequence>
<evidence type="ECO:0000313" key="2">
    <source>
        <dbReference type="EMBL" id="GIC92821.1"/>
    </source>
</evidence>
<reference evidence="2" key="2">
    <citation type="submission" date="2021-01" db="EMBL/GenBank/DDBJ databases">
        <title>Pan-genome distribution and transcriptional activeness of fungal secondary metabolism genes in Aspergillus section Fumigati.</title>
        <authorList>
            <person name="Takahashi H."/>
            <person name="Umemura M."/>
            <person name="Ninomiya A."/>
            <person name="Kusuya Y."/>
            <person name="Urayama S."/>
            <person name="Shimizu M."/>
            <person name="Watanabe A."/>
            <person name="Kamei K."/>
            <person name="Yaguchi T."/>
            <person name="Hagiwara D."/>
        </authorList>
    </citation>
    <scope>NUCLEOTIDE SEQUENCE</scope>
    <source>
        <strain evidence="2">IFM 46973</strain>
    </source>
</reference>
<dbReference type="EMBL" id="BBXM02000007">
    <property type="protein sequence ID" value="GIC92821.1"/>
    <property type="molecule type" value="Genomic_DNA"/>
</dbReference>
<name>A0A8E0R1P2_9EURO</name>
<evidence type="ECO:0000313" key="3">
    <source>
        <dbReference type="Proteomes" id="UP000036893"/>
    </source>
</evidence>